<reference evidence="6" key="1">
    <citation type="journal article" date="2014" name="Int. J. Syst. Evol. Microbiol.">
        <title>Complete genome sequence of Corynebacterium casei LMG S-19264T (=DSM 44701T), isolated from a smear-ripened cheese.</title>
        <authorList>
            <consortium name="US DOE Joint Genome Institute (JGI-PGF)"/>
            <person name="Walter F."/>
            <person name="Albersmeier A."/>
            <person name="Kalinowski J."/>
            <person name="Ruckert C."/>
        </authorList>
    </citation>
    <scope>NUCLEOTIDE SEQUENCE</scope>
    <source>
        <strain evidence="6">KCTC 42651</strain>
    </source>
</reference>
<dbReference type="GO" id="GO:0016829">
    <property type="term" value="F:lyase activity"/>
    <property type="evidence" value="ECO:0007669"/>
    <property type="project" value="UniProtKB-KW"/>
</dbReference>
<evidence type="ECO:0000256" key="1">
    <source>
        <dbReference type="ARBA" id="ARBA00004417"/>
    </source>
</evidence>
<dbReference type="GO" id="GO:0016887">
    <property type="term" value="F:ATP hydrolysis activity"/>
    <property type="evidence" value="ECO:0007669"/>
    <property type="project" value="InterPro"/>
</dbReference>
<evidence type="ECO:0000256" key="3">
    <source>
        <dbReference type="ARBA" id="ARBA00022741"/>
    </source>
</evidence>
<evidence type="ECO:0000259" key="5">
    <source>
        <dbReference type="PROSITE" id="PS50893"/>
    </source>
</evidence>
<dbReference type="GO" id="GO:0005524">
    <property type="term" value="F:ATP binding"/>
    <property type="evidence" value="ECO:0007669"/>
    <property type="project" value="UniProtKB-KW"/>
</dbReference>
<keyword evidence="3" id="KW-0547">Nucleotide-binding</keyword>
<accession>A0A918XR85</accession>
<dbReference type="InterPro" id="IPR003439">
    <property type="entry name" value="ABC_transporter-like_ATP-bd"/>
</dbReference>
<dbReference type="InterPro" id="IPR017871">
    <property type="entry name" value="ABC_transporter-like_CS"/>
</dbReference>
<dbReference type="RefSeq" id="WP_189988497.1">
    <property type="nucleotide sequence ID" value="NZ_BMZS01000003.1"/>
</dbReference>
<feature type="domain" description="ABC transporter" evidence="5">
    <location>
        <begin position="8"/>
        <end position="253"/>
    </location>
</feature>
<proteinExistence type="predicted"/>
<evidence type="ECO:0000313" key="7">
    <source>
        <dbReference type="Proteomes" id="UP000630353"/>
    </source>
</evidence>
<dbReference type="AlphaFoldDB" id="A0A918XR85"/>
<dbReference type="InterPro" id="IPR027417">
    <property type="entry name" value="P-loop_NTPase"/>
</dbReference>
<dbReference type="SMART" id="SM00382">
    <property type="entry name" value="AAA"/>
    <property type="match status" value="1"/>
</dbReference>
<dbReference type="PANTHER" id="PTHR42764:SF1">
    <property type="entry name" value="PHOSPHONATES UTILIZATION ATP-BINDING PROTEIN PHNK-RELATED"/>
    <property type="match status" value="1"/>
</dbReference>
<protein>
    <submittedName>
        <fullName evidence="6">Phosphonate C-P lyase system protein PhnK</fullName>
    </submittedName>
</protein>
<dbReference type="GO" id="GO:0005886">
    <property type="term" value="C:plasma membrane"/>
    <property type="evidence" value="ECO:0007669"/>
    <property type="project" value="UniProtKB-SubCell"/>
</dbReference>
<evidence type="ECO:0000256" key="2">
    <source>
        <dbReference type="ARBA" id="ARBA00022448"/>
    </source>
</evidence>
<sequence length="259" mass="28591">MSARDPLLQVRGLTHRYGRQVGCRDVSFDLHPGEVLGIVGESGSGKTTLLKCVSGQMQPSEGEVAYRTRDIGTVDVYGMTEARRRMLMRTDWGIVYQNARDGLRMKVSAGANVGERLMAIGERNYGHIRNEAVDWLERVEMDIGRIDDLPGTFSGGMQQRLQIARNLVTKPRLVFMDEPTSGLDVSVQARLLDLIRGLVGSLGIACVVVTHDLGVVRLLSHRLMVMKGGRVVEQGLTDQVLDDPQHPYTQLLVSSILPV</sequence>
<dbReference type="Pfam" id="PF00005">
    <property type="entry name" value="ABC_tran"/>
    <property type="match status" value="1"/>
</dbReference>
<gene>
    <name evidence="6" type="primary">phnK</name>
    <name evidence="6" type="ORF">GCM10017083_16880</name>
</gene>
<comment type="subcellular location">
    <subcellularLocation>
        <location evidence="1">Cell inner membrane</location>
        <topology evidence="1">Peripheral membrane protein</topology>
    </subcellularLocation>
</comment>
<dbReference type="GO" id="GO:0015833">
    <property type="term" value="P:peptide transport"/>
    <property type="evidence" value="ECO:0007669"/>
    <property type="project" value="InterPro"/>
</dbReference>
<organism evidence="6 7">
    <name type="scientific">Thalassobaculum fulvum</name>
    <dbReference type="NCBI Taxonomy" id="1633335"/>
    <lineage>
        <taxon>Bacteria</taxon>
        <taxon>Pseudomonadati</taxon>
        <taxon>Pseudomonadota</taxon>
        <taxon>Alphaproteobacteria</taxon>
        <taxon>Rhodospirillales</taxon>
        <taxon>Thalassobaculaceae</taxon>
        <taxon>Thalassobaculum</taxon>
    </lineage>
</organism>
<dbReference type="FunFam" id="3.40.50.300:FF:001017">
    <property type="entry name" value="Phosphonate C-P lyase system protein PhnK"/>
    <property type="match status" value="1"/>
</dbReference>
<keyword evidence="2" id="KW-0813">Transport</keyword>
<dbReference type="NCBIfam" id="TIGR02323">
    <property type="entry name" value="CP_lyasePhnK"/>
    <property type="match status" value="1"/>
</dbReference>
<dbReference type="Proteomes" id="UP000630353">
    <property type="component" value="Unassembled WGS sequence"/>
</dbReference>
<keyword evidence="7" id="KW-1185">Reference proteome</keyword>
<evidence type="ECO:0000313" key="6">
    <source>
        <dbReference type="EMBL" id="GHD47029.1"/>
    </source>
</evidence>
<dbReference type="PROSITE" id="PS00211">
    <property type="entry name" value="ABC_TRANSPORTER_1"/>
    <property type="match status" value="1"/>
</dbReference>
<dbReference type="CDD" id="cd03257">
    <property type="entry name" value="ABC_NikE_OppD_transporters"/>
    <property type="match status" value="1"/>
</dbReference>
<dbReference type="InterPro" id="IPR012700">
    <property type="entry name" value="PhnK"/>
</dbReference>
<dbReference type="PANTHER" id="PTHR42764">
    <property type="entry name" value="PHOSPHONATES UTILIZATION ATP-BINDING PROTEIN PHNK-RELATED"/>
    <property type="match status" value="1"/>
</dbReference>
<dbReference type="InterPro" id="IPR013563">
    <property type="entry name" value="Oligopep_ABC_C"/>
</dbReference>
<reference evidence="6" key="2">
    <citation type="submission" date="2020-09" db="EMBL/GenBank/DDBJ databases">
        <authorList>
            <person name="Sun Q."/>
            <person name="Kim S."/>
        </authorList>
    </citation>
    <scope>NUCLEOTIDE SEQUENCE</scope>
    <source>
        <strain evidence="6">KCTC 42651</strain>
    </source>
</reference>
<evidence type="ECO:0000256" key="4">
    <source>
        <dbReference type="ARBA" id="ARBA00022840"/>
    </source>
</evidence>
<dbReference type="InterPro" id="IPR003593">
    <property type="entry name" value="AAA+_ATPase"/>
</dbReference>
<dbReference type="PIRSF" id="PIRSF037116">
    <property type="entry name" value="CP_lyase_PhnK"/>
    <property type="match status" value="1"/>
</dbReference>
<keyword evidence="6" id="KW-0456">Lyase</keyword>
<dbReference type="Pfam" id="PF08352">
    <property type="entry name" value="oligo_HPY"/>
    <property type="match status" value="1"/>
</dbReference>
<dbReference type="Gene3D" id="3.40.50.300">
    <property type="entry name" value="P-loop containing nucleotide triphosphate hydrolases"/>
    <property type="match status" value="1"/>
</dbReference>
<dbReference type="GO" id="GO:0019700">
    <property type="term" value="P:organic phosphonate catabolic process"/>
    <property type="evidence" value="ECO:0007669"/>
    <property type="project" value="TreeGrafter"/>
</dbReference>
<name>A0A918XR85_9PROT</name>
<comment type="caution">
    <text evidence="6">The sequence shown here is derived from an EMBL/GenBank/DDBJ whole genome shotgun (WGS) entry which is preliminary data.</text>
</comment>
<dbReference type="SUPFAM" id="SSF52540">
    <property type="entry name" value="P-loop containing nucleoside triphosphate hydrolases"/>
    <property type="match status" value="1"/>
</dbReference>
<keyword evidence="4" id="KW-0067">ATP-binding</keyword>
<dbReference type="PROSITE" id="PS50893">
    <property type="entry name" value="ABC_TRANSPORTER_2"/>
    <property type="match status" value="1"/>
</dbReference>
<dbReference type="EMBL" id="BMZS01000003">
    <property type="protein sequence ID" value="GHD47029.1"/>
    <property type="molecule type" value="Genomic_DNA"/>
</dbReference>